<keyword evidence="4" id="KW-1185">Reference proteome</keyword>
<dbReference type="EMBL" id="DF144669">
    <property type="protein sequence ID" value="GAA57340.1"/>
    <property type="molecule type" value="Genomic_DNA"/>
</dbReference>
<sequence length="399" mass="44628">MSNILSLLLPSALLITVTSACPDSFTSVGDGYCMIEYPGAYDYCGAHEFCHDYGRRLGHRLFMVGKHSRKLAEYFDNTKGAFTGLHTLLNNVGRSVDGWQVTDPGNTPPTEQSDGLIWEFVRPNYGSETIAELTMYGLNEINQVNTFRRVVCELSTVPLPNEKHVEIFQHSVPPNGIFLSTNKSVGCFEAHHRLSIFGCALWRNEMATSCLYRVHQVYCHKMTPNRKVYVERQQKTTSHNNLGLRPEGASRHGTTSHTTVGIDVSGYGNVKVMESPAFSTVVAAVTLPFRQEQCTKKGRHSGFTYITGIIAPLNVNSKFWVSSQALGKYVLTHLFDFWLQELLSDAELCENLRIHGERSEVRQNGLRQLEDIGLPNGNQSDCVYGECFKSDHKAASNLH</sequence>
<name>G7YWL0_CLOSI</name>
<organism evidence="3 4">
    <name type="scientific">Clonorchis sinensis</name>
    <name type="common">Chinese liver fluke</name>
    <dbReference type="NCBI Taxonomy" id="79923"/>
    <lineage>
        <taxon>Eukaryota</taxon>
        <taxon>Metazoa</taxon>
        <taxon>Spiralia</taxon>
        <taxon>Lophotrochozoa</taxon>
        <taxon>Platyhelminthes</taxon>
        <taxon>Trematoda</taxon>
        <taxon>Digenea</taxon>
        <taxon>Opisthorchiida</taxon>
        <taxon>Opisthorchiata</taxon>
        <taxon>Opisthorchiidae</taxon>
        <taxon>Clonorchis</taxon>
    </lineage>
</organism>
<reference evidence="3" key="1">
    <citation type="journal article" date="2011" name="Genome Biol.">
        <title>The draft genome of the carcinogenic human liver fluke Clonorchis sinensis.</title>
        <authorList>
            <person name="Wang X."/>
            <person name="Chen W."/>
            <person name="Huang Y."/>
            <person name="Sun J."/>
            <person name="Men J."/>
            <person name="Liu H."/>
            <person name="Luo F."/>
            <person name="Guo L."/>
            <person name="Lv X."/>
            <person name="Deng C."/>
            <person name="Zhou C."/>
            <person name="Fan Y."/>
            <person name="Li X."/>
            <person name="Huang L."/>
            <person name="Hu Y."/>
            <person name="Liang C."/>
            <person name="Hu X."/>
            <person name="Xu J."/>
            <person name="Yu X."/>
        </authorList>
    </citation>
    <scope>NUCLEOTIDE SEQUENCE [LARGE SCALE GENOMIC DNA]</scope>
    <source>
        <strain evidence="3">Henan</strain>
    </source>
</reference>
<accession>G7YWL0</accession>
<feature type="signal peptide" evidence="2">
    <location>
        <begin position="1"/>
        <end position="20"/>
    </location>
</feature>
<dbReference type="SUPFAM" id="SSF56436">
    <property type="entry name" value="C-type lectin-like"/>
    <property type="match status" value="1"/>
</dbReference>
<reference key="2">
    <citation type="submission" date="2011-10" db="EMBL/GenBank/DDBJ databases">
        <title>The genome and transcriptome sequence of Clonorchis sinensis provide insights into the carcinogenic liver fluke.</title>
        <authorList>
            <person name="Wang X."/>
            <person name="Huang Y."/>
            <person name="Chen W."/>
            <person name="Liu H."/>
            <person name="Guo L."/>
            <person name="Chen Y."/>
            <person name="Luo F."/>
            <person name="Zhou W."/>
            <person name="Sun J."/>
            <person name="Mao Q."/>
            <person name="Liang P."/>
            <person name="Zhou C."/>
            <person name="Tian Y."/>
            <person name="Men J."/>
            <person name="Lv X."/>
            <person name="Huang L."/>
            <person name="Zhou J."/>
            <person name="Hu Y."/>
            <person name="Li R."/>
            <person name="Zhang F."/>
            <person name="Lei H."/>
            <person name="Li X."/>
            <person name="Hu X."/>
            <person name="Liang C."/>
            <person name="Xu J."/>
            <person name="Wu Z."/>
            <person name="Yu X."/>
        </authorList>
    </citation>
    <scope>NUCLEOTIDE SEQUENCE</scope>
    <source>
        <strain>Henan</strain>
    </source>
</reference>
<keyword evidence="2" id="KW-0732">Signal</keyword>
<protein>
    <recommendedName>
        <fullName evidence="5">C-type lectin domain-containing protein</fullName>
    </recommendedName>
</protein>
<gene>
    <name evidence="3" type="ORF">CLF_112554</name>
</gene>
<evidence type="ECO:0000313" key="3">
    <source>
        <dbReference type="EMBL" id="GAA57340.1"/>
    </source>
</evidence>
<evidence type="ECO:0008006" key="5">
    <source>
        <dbReference type="Google" id="ProtNLM"/>
    </source>
</evidence>
<feature type="region of interest" description="Disordered" evidence="1">
    <location>
        <begin position="236"/>
        <end position="256"/>
    </location>
</feature>
<evidence type="ECO:0000256" key="1">
    <source>
        <dbReference type="SAM" id="MobiDB-lite"/>
    </source>
</evidence>
<dbReference type="AlphaFoldDB" id="G7YWL0"/>
<dbReference type="Proteomes" id="UP000008909">
    <property type="component" value="Unassembled WGS sequence"/>
</dbReference>
<dbReference type="InterPro" id="IPR016187">
    <property type="entry name" value="CTDL_fold"/>
</dbReference>
<evidence type="ECO:0000313" key="4">
    <source>
        <dbReference type="Proteomes" id="UP000008909"/>
    </source>
</evidence>
<evidence type="ECO:0000256" key="2">
    <source>
        <dbReference type="SAM" id="SignalP"/>
    </source>
</evidence>
<proteinExistence type="predicted"/>
<feature type="chain" id="PRO_5003506492" description="C-type lectin domain-containing protein" evidence="2">
    <location>
        <begin position="21"/>
        <end position="399"/>
    </location>
</feature>